<dbReference type="CDD" id="cd01450">
    <property type="entry name" value="vWFA_subfamily_ECM"/>
    <property type="match status" value="1"/>
</dbReference>
<accession>A0ABM0JCA9</accession>
<dbReference type="SUPFAM" id="SSF53300">
    <property type="entry name" value="vWA-like"/>
    <property type="match status" value="2"/>
</dbReference>
<reference evidence="4" key="1">
    <citation type="submission" date="2025-08" db="UniProtKB">
        <authorList>
            <consortium name="RefSeq"/>
        </authorList>
    </citation>
    <scope>IDENTIFICATION</scope>
</reference>
<sequence>MFKLICTLLLVQVAVYARVVKRETVVDLGDHLLECKQEPIELGIVLDSSSSISHPDFQKSIAFLQDFLNQYEIGDGPNDVRVSIITFGKGIYKQDAFNLDTYHSKEDVIQAIGKVSHKVGLYTSTGAGIKYMSETQLSKNVSRPWADRISIVITDGNSQVWRETRDAAQAARDSGIVMFAVGVGNVRDEELLRIAGNESRKVKVDNYDQLKEIKTSLAHKTCIKKEKTTTTTTTTTPVPQTQTCGEENPADIYFVFSPAELGLEVTSWTTSFVSNVVNQDQMEHGFRFGVVSGSCPDDEGFDLDDYTTADDIEKRMTNYLMPRMPALVDRLSQFGYSEIAGGRSEARDVAVLVANGGKMNKGLEAEVSRLQQKGVQVFIADPSASGVNVEGAITLTGRSVKDVSANLVTHLCPVRN</sequence>
<dbReference type="Pfam" id="PF00092">
    <property type="entry name" value="VWA"/>
    <property type="match status" value="1"/>
</dbReference>
<dbReference type="PROSITE" id="PS50234">
    <property type="entry name" value="VWFA"/>
    <property type="match status" value="1"/>
</dbReference>
<dbReference type="PANTHER" id="PTHR24020:SF84">
    <property type="entry name" value="VWFA DOMAIN-CONTAINING PROTEIN"/>
    <property type="match status" value="1"/>
</dbReference>
<dbReference type="Proteomes" id="UP000694888">
    <property type="component" value="Unplaced"/>
</dbReference>
<dbReference type="GeneID" id="101849263"/>
<feature type="domain" description="VWFA" evidence="2">
    <location>
        <begin position="41"/>
        <end position="217"/>
    </location>
</feature>
<dbReference type="InterPro" id="IPR036465">
    <property type="entry name" value="vWFA_dom_sf"/>
</dbReference>
<feature type="signal peptide" evidence="1">
    <location>
        <begin position="1"/>
        <end position="17"/>
    </location>
</feature>
<keyword evidence="1" id="KW-0732">Signal</keyword>
<dbReference type="Gene3D" id="3.40.50.410">
    <property type="entry name" value="von Willebrand factor, type A domain"/>
    <property type="match status" value="2"/>
</dbReference>
<evidence type="ECO:0000313" key="4">
    <source>
        <dbReference type="RefSeq" id="XP_005090383.1"/>
    </source>
</evidence>
<dbReference type="RefSeq" id="XP_005090383.1">
    <property type="nucleotide sequence ID" value="XM_005090326.3"/>
</dbReference>
<evidence type="ECO:0000313" key="3">
    <source>
        <dbReference type="Proteomes" id="UP000694888"/>
    </source>
</evidence>
<keyword evidence="3" id="KW-1185">Reference proteome</keyword>
<name>A0ABM0JCA9_APLCA</name>
<dbReference type="SMART" id="SM00327">
    <property type="entry name" value="VWA"/>
    <property type="match status" value="1"/>
</dbReference>
<feature type="chain" id="PRO_5046725657" evidence="1">
    <location>
        <begin position="18"/>
        <end position="416"/>
    </location>
</feature>
<dbReference type="PANTHER" id="PTHR24020">
    <property type="entry name" value="COLLAGEN ALPHA"/>
    <property type="match status" value="1"/>
</dbReference>
<protein>
    <submittedName>
        <fullName evidence="4">Cartilage matrix protein</fullName>
    </submittedName>
</protein>
<proteinExistence type="predicted"/>
<evidence type="ECO:0000256" key="1">
    <source>
        <dbReference type="SAM" id="SignalP"/>
    </source>
</evidence>
<organism evidence="3 4">
    <name type="scientific">Aplysia californica</name>
    <name type="common">California sea hare</name>
    <dbReference type="NCBI Taxonomy" id="6500"/>
    <lineage>
        <taxon>Eukaryota</taxon>
        <taxon>Metazoa</taxon>
        <taxon>Spiralia</taxon>
        <taxon>Lophotrochozoa</taxon>
        <taxon>Mollusca</taxon>
        <taxon>Gastropoda</taxon>
        <taxon>Heterobranchia</taxon>
        <taxon>Euthyneura</taxon>
        <taxon>Tectipleura</taxon>
        <taxon>Aplysiida</taxon>
        <taxon>Aplysioidea</taxon>
        <taxon>Aplysiidae</taxon>
        <taxon>Aplysia</taxon>
    </lineage>
</organism>
<gene>
    <name evidence="4" type="primary">LOC101849263</name>
</gene>
<dbReference type="InterPro" id="IPR050525">
    <property type="entry name" value="ECM_Assembly_Org"/>
</dbReference>
<dbReference type="InterPro" id="IPR002035">
    <property type="entry name" value="VWF_A"/>
</dbReference>
<evidence type="ECO:0000259" key="2">
    <source>
        <dbReference type="PROSITE" id="PS50234"/>
    </source>
</evidence>